<evidence type="ECO:0000259" key="4">
    <source>
        <dbReference type="PROSITE" id="PS51767"/>
    </source>
</evidence>
<proteinExistence type="inferred from homology"/>
<feature type="domain" description="Peptidase A1" evidence="4">
    <location>
        <begin position="42"/>
        <end position="389"/>
    </location>
</feature>
<evidence type="ECO:0000256" key="3">
    <source>
        <dbReference type="SAM" id="Phobius"/>
    </source>
</evidence>
<dbReference type="OrthoDB" id="2747330at2759"/>
<evidence type="ECO:0000256" key="1">
    <source>
        <dbReference type="ARBA" id="ARBA00007447"/>
    </source>
</evidence>
<evidence type="ECO:0000313" key="5">
    <source>
        <dbReference type="EMBL" id="KAH8078430.1"/>
    </source>
</evidence>
<dbReference type="AlphaFoldDB" id="A0A8K0UFX1"/>
<organism evidence="5 6">
    <name type="scientific">Cristinia sonorae</name>
    <dbReference type="NCBI Taxonomy" id="1940300"/>
    <lineage>
        <taxon>Eukaryota</taxon>
        <taxon>Fungi</taxon>
        <taxon>Dikarya</taxon>
        <taxon>Basidiomycota</taxon>
        <taxon>Agaricomycotina</taxon>
        <taxon>Agaricomycetes</taxon>
        <taxon>Agaricomycetidae</taxon>
        <taxon>Agaricales</taxon>
        <taxon>Pleurotineae</taxon>
        <taxon>Stephanosporaceae</taxon>
        <taxon>Cristinia</taxon>
    </lineage>
</organism>
<dbReference type="GO" id="GO:0004190">
    <property type="term" value="F:aspartic-type endopeptidase activity"/>
    <property type="evidence" value="ECO:0007669"/>
    <property type="project" value="InterPro"/>
</dbReference>
<dbReference type="SUPFAM" id="SSF50630">
    <property type="entry name" value="Acid proteases"/>
    <property type="match status" value="1"/>
</dbReference>
<dbReference type="Pfam" id="PF00026">
    <property type="entry name" value="Asp"/>
    <property type="match status" value="1"/>
</dbReference>
<evidence type="ECO:0000256" key="2">
    <source>
        <dbReference type="SAM" id="MobiDB-lite"/>
    </source>
</evidence>
<accession>A0A8K0UFX1</accession>
<sequence length="754" mass="80908">MSNRNGRQRAYPLNPRQDTPNAAGGQVVPMKLVGSSLYEAIYTVPLTIGPDKQNISVQVDSGSSDLWIAANSCTQSSCSGTNRKYDPSKATPTGQDFSIQYVEGTVSGPIMWDSVQLGGYQIDNQALAAANRVDDEPLSADFSGILGLALPLNSYISEQIPPTVGNQADGAAFTSNLFGTTPAQDAPAARFLSLSLERPGSSKIPSYLGIGKHPPDIISDPSKIEYAPLVNEPSGAYFWKSNVKAVTVYQDGLKKPIAVKSGNGAAFATAVVDSGMPIILASLDIANGIYGALGIGPASDRQYYVPCDLPMNLTITLDDRAEIPLHPLDLTTTALGSSNSHPTCMGIIQSFQPGSTVGQLADIVLGVPFMRSTYTVMAYDPPDSHGGFPNAGNMPASAAYIRPRLGLLGLTDPTTALNEFHAVRVLNQPLDQNGRQNAGQAGVPPPHPNGPKKLSVGIIVLISLVGFVALCVAFFGARWAFGRRKYRPAPGTHEQDSQGDSKDDVLLQEVAYRLARRSSMSNPYGPSEDTLRKARFEEYKRRTTYTDDTERTRVHVELDDDAGKRKTIALDDDYQELGYIPSKFRDSDATFGRSPDAEAFDRQSLLPLRNSIFSDTEQPPRSQTMSSIPNDRGHNRLSSVAVPLLGHSRSESSVSRIDDDTRRSRRSMSPRGPRPAMRSHQPGSMDSTNSGPLSPLSQSTIPVETSDIASPQQTRPSSPSPLVAPLPPPPPSHSQSLLDISDAVNGDHGYGIAR</sequence>
<dbReference type="PANTHER" id="PTHR47966:SF57">
    <property type="entry name" value="PEPTIDASE A1 DOMAIN-CONTAINING PROTEIN"/>
    <property type="match status" value="1"/>
</dbReference>
<feature type="compositionally biased region" description="Polar residues" evidence="2">
    <location>
        <begin position="611"/>
        <end position="629"/>
    </location>
</feature>
<keyword evidence="3" id="KW-1133">Transmembrane helix</keyword>
<evidence type="ECO:0000313" key="6">
    <source>
        <dbReference type="Proteomes" id="UP000813824"/>
    </source>
</evidence>
<reference evidence="5" key="1">
    <citation type="journal article" date="2021" name="New Phytol.">
        <title>Evolutionary innovations through gain and loss of genes in the ectomycorrhizal Boletales.</title>
        <authorList>
            <person name="Wu G."/>
            <person name="Miyauchi S."/>
            <person name="Morin E."/>
            <person name="Kuo A."/>
            <person name="Drula E."/>
            <person name="Varga T."/>
            <person name="Kohler A."/>
            <person name="Feng B."/>
            <person name="Cao Y."/>
            <person name="Lipzen A."/>
            <person name="Daum C."/>
            <person name="Hundley H."/>
            <person name="Pangilinan J."/>
            <person name="Johnson J."/>
            <person name="Barry K."/>
            <person name="LaButti K."/>
            <person name="Ng V."/>
            <person name="Ahrendt S."/>
            <person name="Min B."/>
            <person name="Choi I.G."/>
            <person name="Park H."/>
            <person name="Plett J.M."/>
            <person name="Magnuson J."/>
            <person name="Spatafora J.W."/>
            <person name="Nagy L.G."/>
            <person name="Henrissat B."/>
            <person name="Grigoriev I.V."/>
            <person name="Yang Z.L."/>
            <person name="Xu J."/>
            <person name="Martin F.M."/>
        </authorList>
    </citation>
    <scope>NUCLEOTIDE SEQUENCE</scope>
    <source>
        <strain evidence="5">KKN 215</strain>
    </source>
</reference>
<dbReference type="Gene3D" id="2.40.70.10">
    <property type="entry name" value="Acid Proteases"/>
    <property type="match status" value="2"/>
</dbReference>
<keyword evidence="3" id="KW-0472">Membrane</keyword>
<feature type="compositionally biased region" description="Polar residues" evidence="2">
    <location>
        <begin position="681"/>
        <end position="709"/>
    </location>
</feature>
<dbReference type="InterPro" id="IPR021109">
    <property type="entry name" value="Peptidase_aspartic_dom_sf"/>
</dbReference>
<gene>
    <name evidence="5" type="ORF">BXZ70DRAFT_961753</name>
</gene>
<name>A0A8K0UFX1_9AGAR</name>
<dbReference type="EMBL" id="JAEVFJ010000059">
    <property type="protein sequence ID" value="KAH8078430.1"/>
    <property type="molecule type" value="Genomic_DNA"/>
</dbReference>
<dbReference type="CDD" id="cd05471">
    <property type="entry name" value="pepsin_like"/>
    <property type="match status" value="1"/>
</dbReference>
<dbReference type="GO" id="GO:0006508">
    <property type="term" value="P:proteolysis"/>
    <property type="evidence" value="ECO:0007669"/>
    <property type="project" value="InterPro"/>
</dbReference>
<comment type="caution">
    <text evidence="5">The sequence shown here is derived from an EMBL/GenBank/DDBJ whole genome shotgun (WGS) entry which is preliminary data.</text>
</comment>
<dbReference type="InterPro" id="IPR001461">
    <property type="entry name" value="Aspartic_peptidase_A1"/>
</dbReference>
<keyword evidence="6" id="KW-1185">Reference proteome</keyword>
<dbReference type="InterPro" id="IPR033121">
    <property type="entry name" value="PEPTIDASE_A1"/>
</dbReference>
<protein>
    <submittedName>
        <fullName evidence="5">Aspartic peptidase domain-containing protein</fullName>
    </submittedName>
</protein>
<comment type="similarity">
    <text evidence="1">Belongs to the peptidase A1 family.</text>
</comment>
<feature type="compositionally biased region" description="Pro residues" evidence="2">
    <location>
        <begin position="718"/>
        <end position="732"/>
    </location>
</feature>
<dbReference type="PRINTS" id="PR00792">
    <property type="entry name" value="PEPSIN"/>
</dbReference>
<keyword evidence="3" id="KW-0812">Transmembrane</keyword>
<dbReference type="PROSITE" id="PS51767">
    <property type="entry name" value="PEPTIDASE_A1"/>
    <property type="match status" value="1"/>
</dbReference>
<dbReference type="Proteomes" id="UP000813824">
    <property type="component" value="Unassembled WGS sequence"/>
</dbReference>
<feature type="transmembrane region" description="Helical" evidence="3">
    <location>
        <begin position="454"/>
        <end position="477"/>
    </location>
</feature>
<feature type="region of interest" description="Disordered" evidence="2">
    <location>
        <begin position="584"/>
        <end position="754"/>
    </location>
</feature>
<dbReference type="InterPro" id="IPR034164">
    <property type="entry name" value="Pepsin-like_dom"/>
</dbReference>
<feature type="compositionally biased region" description="Low complexity" evidence="2">
    <location>
        <begin position="669"/>
        <end position="679"/>
    </location>
</feature>
<dbReference type="PANTHER" id="PTHR47966">
    <property type="entry name" value="BETA-SITE APP-CLEAVING ENZYME, ISOFORM A-RELATED"/>
    <property type="match status" value="1"/>
</dbReference>
<feature type="region of interest" description="Disordered" evidence="2">
    <location>
        <begin position="1"/>
        <end position="26"/>
    </location>
</feature>